<dbReference type="Proteomes" id="UP001169760">
    <property type="component" value="Unassembled WGS sequence"/>
</dbReference>
<organism evidence="2 3">
    <name type="scientific">Saccharophagus degradans</name>
    <dbReference type="NCBI Taxonomy" id="86304"/>
    <lineage>
        <taxon>Bacteria</taxon>
        <taxon>Pseudomonadati</taxon>
        <taxon>Pseudomonadota</taxon>
        <taxon>Gammaproteobacteria</taxon>
        <taxon>Cellvibrionales</taxon>
        <taxon>Cellvibrionaceae</taxon>
        <taxon>Saccharophagus</taxon>
    </lineage>
</organism>
<dbReference type="InterPro" id="IPR025714">
    <property type="entry name" value="Methyltranfer_dom"/>
</dbReference>
<dbReference type="EMBL" id="JAUOPB010000019">
    <property type="protein sequence ID" value="MDO6424894.1"/>
    <property type="molecule type" value="Genomic_DNA"/>
</dbReference>
<dbReference type="CDD" id="cd02440">
    <property type="entry name" value="AdoMet_MTases"/>
    <property type="match status" value="1"/>
</dbReference>
<feature type="domain" description="Methyltransferase" evidence="1">
    <location>
        <begin position="66"/>
        <end position="197"/>
    </location>
</feature>
<reference evidence="2" key="1">
    <citation type="submission" date="2023-07" db="EMBL/GenBank/DDBJ databases">
        <title>Genome content predicts the carbon catabolic preferences of heterotrophic bacteria.</title>
        <authorList>
            <person name="Gralka M."/>
        </authorList>
    </citation>
    <scope>NUCLEOTIDE SEQUENCE</scope>
    <source>
        <strain evidence="2">I3M17_2</strain>
    </source>
</reference>
<proteinExistence type="predicted"/>
<dbReference type="Pfam" id="PF13847">
    <property type="entry name" value="Methyltransf_31"/>
    <property type="match status" value="1"/>
</dbReference>
<protein>
    <recommendedName>
        <fullName evidence="1">Methyltransferase domain-containing protein</fullName>
    </recommendedName>
</protein>
<evidence type="ECO:0000313" key="2">
    <source>
        <dbReference type="EMBL" id="MDO6424894.1"/>
    </source>
</evidence>
<dbReference type="InterPro" id="IPR016980">
    <property type="entry name" value="S-AdoMet-dep_MeTrfase_Alr7345"/>
</dbReference>
<gene>
    <name evidence="2" type="ORF">Q4521_20560</name>
</gene>
<evidence type="ECO:0000313" key="3">
    <source>
        <dbReference type="Proteomes" id="UP001169760"/>
    </source>
</evidence>
<dbReference type="PROSITE" id="PS51257">
    <property type="entry name" value="PROKAR_LIPOPROTEIN"/>
    <property type="match status" value="1"/>
</dbReference>
<comment type="caution">
    <text evidence="2">The sequence shown here is derived from an EMBL/GenBank/DDBJ whole genome shotgun (WGS) entry which is preliminary data.</text>
</comment>
<accession>A0AAW7XEU2</accession>
<evidence type="ECO:0000259" key="1">
    <source>
        <dbReference type="Pfam" id="PF13847"/>
    </source>
</evidence>
<dbReference type="RefSeq" id="WP_303494161.1">
    <property type="nucleotide sequence ID" value="NZ_JAUOPB010000019.1"/>
</dbReference>
<sequence>MRTKLKASILFIASFLTGCSDKPNTPEAEANTYQKAVYYNELRPAADKARDERRKPVEVLEFSGVKPGDKVIDLLGGGGYYTELLSHVVGADGHVYLVNSPLFVNFTKDQIAERLANNRLKNVTRIDGPWNALGMPENADVIFIVLGYHDIYVPRPNNSDFEANPDAFFEQIQASLKPGGKVLVIDHAAAKGTGNEHASTLHRIDEAFAKQDFEKHGFVLVKELDVLRNPNDDFTKDIWKKGIMHLTDRFIHLYEKPLNN</sequence>
<name>A0AAW7XEU2_9GAMM</name>
<dbReference type="PIRSF" id="PIRSF031679">
    <property type="entry name" value="Mtase_Alr7345_prd"/>
    <property type="match status" value="1"/>
</dbReference>
<dbReference type="AlphaFoldDB" id="A0AAW7XEU2"/>
<dbReference type="InterPro" id="IPR029063">
    <property type="entry name" value="SAM-dependent_MTases_sf"/>
</dbReference>
<dbReference type="SUPFAM" id="SSF53335">
    <property type="entry name" value="S-adenosyl-L-methionine-dependent methyltransferases"/>
    <property type="match status" value="1"/>
</dbReference>
<dbReference type="Gene3D" id="3.40.50.150">
    <property type="entry name" value="Vaccinia Virus protein VP39"/>
    <property type="match status" value="1"/>
</dbReference>